<dbReference type="RefSeq" id="WP_235705838.1">
    <property type="nucleotide sequence ID" value="NZ_JAKGBZ010000060.1"/>
</dbReference>
<sequence>MTKRTLIEALRADVHAKFTVVRTMHEIDQAFALVSETVDLVRASIQQRDEQGASPDTERRIVADLVTLEAVTQELAERLLDHKLALDNGLFGAGNTENTK</sequence>
<name>A0ABS9E0N4_9PROT</name>
<protein>
    <submittedName>
        <fullName evidence="1">Uncharacterized protein</fullName>
    </submittedName>
</protein>
<keyword evidence="2" id="KW-1185">Reference proteome</keyword>
<proteinExistence type="predicted"/>
<accession>A0ABS9E0N4</accession>
<gene>
    <name evidence="1" type="ORF">L2A60_17975</name>
</gene>
<reference evidence="1 2" key="1">
    <citation type="submission" date="2022-01" db="EMBL/GenBank/DDBJ databases">
        <authorList>
            <person name="Won M."/>
            <person name="Kim S.-J."/>
            <person name="Kwon S.-W."/>
        </authorList>
    </citation>
    <scope>NUCLEOTIDE SEQUENCE [LARGE SCALE GENOMIC DNA]</scope>
    <source>
        <strain evidence="1 2">KCTC 23505</strain>
    </source>
</reference>
<evidence type="ECO:0000313" key="1">
    <source>
        <dbReference type="EMBL" id="MCF3948556.1"/>
    </source>
</evidence>
<evidence type="ECO:0000313" key="2">
    <source>
        <dbReference type="Proteomes" id="UP001521209"/>
    </source>
</evidence>
<comment type="caution">
    <text evidence="1">The sequence shown here is derived from an EMBL/GenBank/DDBJ whole genome shotgun (WGS) entry which is preliminary data.</text>
</comment>
<organism evidence="1 2">
    <name type="scientific">Acidiphilium iwatense</name>
    <dbReference type="NCBI Taxonomy" id="768198"/>
    <lineage>
        <taxon>Bacteria</taxon>
        <taxon>Pseudomonadati</taxon>
        <taxon>Pseudomonadota</taxon>
        <taxon>Alphaproteobacteria</taxon>
        <taxon>Acetobacterales</taxon>
        <taxon>Acidocellaceae</taxon>
        <taxon>Acidiphilium</taxon>
    </lineage>
</organism>
<dbReference type="EMBL" id="JAKGBZ010000060">
    <property type="protein sequence ID" value="MCF3948556.1"/>
    <property type="molecule type" value="Genomic_DNA"/>
</dbReference>
<dbReference type="Proteomes" id="UP001521209">
    <property type="component" value="Unassembled WGS sequence"/>
</dbReference>